<accession>X1EYU2</accession>
<comment type="caution">
    <text evidence="1">The sequence shown here is derived from an EMBL/GenBank/DDBJ whole genome shotgun (WGS) entry which is preliminary data.</text>
</comment>
<dbReference type="EMBL" id="BARU01013587">
    <property type="protein sequence ID" value="GAH38546.1"/>
    <property type="molecule type" value="Genomic_DNA"/>
</dbReference>
<protein>
    <submittedName>
        <fullName evidence="1">Uncharacterized protein</fullName>
    </submittedName>
</protein>
<name>X1EYU2_9ZZZZ</name>
<evidence type="ECO:0000313" key="1">
    <source>
        <dbReference type="EMBL" id="GAH38546.1"/>
    </source>
</evidence>
<organism evidence="1">
    <name type="scientific">marine sediment metagenome</name>
    <dbReference type="NCBI Taxonomy" id="412755"/>
    <lineage>
        <taxon>unclassified sequences</taxon>
        <taxon>metagenomes</taxon>
        <taxon>ecological metagenomes</taxon>
    </lineage>
</organism>
<reference evidence="1" key="1">
    <citation type="journal article" date="2014" name="Front. Microbiol.">
        <title>High frequency of phylogenetically diverse reductive dehalogenase-homologous genes in deep subseafloor sedimentary metagenomes.</title>
        <authorList>
            <person name="Kawai M."/>
            <person name="Futagami T."/>
            <person name="Toyoda A."/>
            <person name="Takaki Y."/>
            <person name="Nishi S."/>
            <person name="Hori S."/>
            <person name="Arai W."/>
            <person name="Tsubouchi T."/>
            <person name="Morono Y."/>
            <person name="Uchiyama I."/>
            <person name="Ito T."/>
            <person name="Fujiyama A."/>
            <person name="Inagaki F."/>
            <person name="Takami H."/>
        </authorList>
    </citation>
    <scope>NUCLEOTIDE SEQUENCE</scope>
    <source>
        <strain evidence="1">Expedition CK06-06</strain>
    </source>
</reference>
<feature type="non-terminal residue" evidence="1">
    <location>
        <position position="1"/>
    </location>
</feature>
<proteinExistence type="predicted"/>
<gene>
    <name evidence="1" type="ORF">S03H2_24449</name>
</gene>
<dbReference type="AlphaFoldDB" id="X1EYU2"/>
<sequence>IRESNQAFSKLPNDDIIKIFKMLEKDNRGKIIKLDDDQVSFKIKIE</sequence>